<dbReference type="AlphaFoldDB" id="A0A4U9DBH4"/>
<reference evidence="1 2" key="1">
    <citation type="submission" date="2019-04" db="EMBL/GenBank/DDBJ databases">
        <authorList>
            <consortium name="Pathogen Informatics"/>
        </authorList>
    </citation>
    <scope>NUCLEOTIDE SEQUENCE [LARGE SCALE GENOMIC DNA]</scope>
    <source>
        <strain evidence="1 2">NCTC9185</strain>
    </source>
</reference>
<name>A0A4U9DBH4_RAOTE</name>
<sequence length="41" mass="4881">MAYNRLNQRVNKLELNYDNFMEEFTAILHRQAFTSSESNKG</sequence>
<gene>
    <name evidence="1" type="primary">tolQ_3</name>
    <name evidence="1" type="ORF">NCTC9185_07180</name>
</gene>
<organism evidence="1 2">
    <name type="scientific">Raoultella terrigena</name>
    <name type="common">Klebsiella terrigena</name>
    <dbReference type="NCBI Taxonomy" id="577"/>
    <lineage>
        <taxon>Bacteria</taxon>
        <taxon>Pseudomonadati</taxon>
        <taxon>Pseudomonadota</taxon>
        <taxon>Gammaproteobacteria</taxon>
        <taxon>Enterobacterales</taxon>
        <taxon>Enterobacteriaceae</taxon>
        <taxon>Klebsiella/Raoultella group</taxon>
        <taxon>Raoultella</taxon>
    </lineage>
</organism>
<protein>
    <submittedName>
        <fullName evidence="1">Colicin uptake protein TolQ</fullName>
    </submittedName>
</protein>
<accession>A0A4U9DBH4</accession>
<proteinExistence type="predicted"/>
<dbReference type="Proteomes" id="UP000339249">
    <property type="component" value="Unassembled WGS sequence"/>
</dbReference>
<evidence type="ECO:0000313" key="2">
    <source>
        <dbReference type="Proteomes" id="UP000339249"/>
    </source>
</evidence>
<dbReference type="EMBL" id="CABDVU010000001">
    <property type="protein sequence ID" value="VTN15101.1"/>
    <property type="molecule type" value="Genomic_DNA"/>
</dbReference>
<evidence type="ECO:0000313" key="1">
    <source>
        <dbReference type="EMBL" id="VTN15101.1"/>
    </source>
</evidence>